<comment type="caution">
    <text evidence="2">The sequence shown here is derived from an EMBL/GenBank/DDBJ whole genome shotgun (WGS) entry which is preliminary data.</text>
</comment>
<proteinExistence type="predicted"/>
<feature type="compositionally biased region" description="Basic and acidic residues" evidence="1">
    <location>
        <begin position="18"/>
        <end position="27"/>
    </location>
</feature>
<accession>A0A2S4VHU3</accession>
<reference evidence="3" key="3">
    <citation type="journal article" date="2018" name="Mol. Plant Microbe Interact.">
        <title>Genome sequence resources for the wheat stripe rust pathogen (Puccinia striiformis f. sp. tritici) and the barley stripe rust pathogen (Puccinia striiformis f. sp. hordei).</title>
        <authorList>
            <person name="Xia C."/>
            <person name="Wang M."/>
            <person name="Yin C."/>
            <person name="Cornejo O.E."/>
            <person name="Hulbert S.H."/>
            <person name="Chen X."/>
        </authorList>
    </citation>
    <scope>NUCLEOTIDE SEQUENCE [LARGE SCALE GENOMIC DNA]</scope>
    <source>
        <strain evidence="3">93TX-2</strain>
    </source>
</reference>
<reference evidence="3" key="2">
    <citation type="journal article" date="2018" name="BMC Genomics">
        <title>Genomic insights into host adaptation between the wheat stripe rust pathogen (Puccinia striiformis f. sp. tritici) and the barley stripe rust pathogen (Puccinia striiformis f. sp. hordei).</title>
        <authorList>
            <person name="Xia C."/>
            <person name="Wang M."/>
            <person name="Yin C."/>
            <person name="Cornejo O.E."/>
            <person name="Hulbert S.H."/>
            <person name="Chen X."/>
        </authorList>
    </citation>
    <scope>NUCLEOTIDE SEQUENCE [LARGE SCALE GENOMIC DNA]</scope>
    <source>
        <strain evidence="3">93TX-2</strain>
    </source>
</reference>
<reference evidence="2 3" key="1">
    <citation type="submission" date="2017-12" db="EMBL/GenBank/DDBJ databases">
        <title>Gene loss provides genomic basis for host adaptation in cereal stripe rust fungi.</title>
        <authorList>
            <person name="Xia C."/>
        </authorList>
    </citation>
    <scope>NUCLEOTIDE SEQUENCE [LARGE SCALE GENOMIC DNA]</scope>
    <source>
        <strain evidence="2 3">93TX-2</strain>
    </source>
</reference>
<dbReference type="AlphaFoldDB" id="A0A2S4VHU3"/>
<protein>
    <submittedName>
        <fullName evidence="2">Uncharacterized protein</fullName>
    </submittedName>
</protein>
<evidence type="ECO:0000313" key="2">
    <source>
        <dbReference type="EMBL" id="POW09087.1"/>
    </source>
</evidence>
<dbReference type="Proteomes" id="UP000238274">
    <property type="component" value="Unassembled WGS sequence"/>
</dbReference>
<name>A0A2S4VHU3_9BASI</name>
<sequence>MVLQDKYKRATSSRYRATHGEFSRTDRKPNLISTNTKKTSQIYLRQPCKPILRFHHLSLTLITHSLVVSWPLMQIDISNRNPILISNLNRDRSNRIYRETQDPNNRRREKWRKRIRKEKKTSTKAFILTETPKQLQEWEQTTKVFIEDPNYQLQLEELDNERKKADATRAVINSILVVRRYLLLAMIRYPLKQPVLQMNLFFLDFLDEVLNDSSGTYGNQNDMKTNQSTVYQIIIGFEQ</sequence>
<evidence type="ECO:0000256" key="1">
    <source>
        <dbReference type="SAM" id="MobiDB-lite"/>
    </source>
</evidence>
<keyword evidence="3" id="KW-1185">Reference proteome</keyword>
<dbReference type="EMBL" id="PKSM01000131">
    <property type="protein sequence ID" value="POW09087.1"/>
    <property type="molecule type" value="Genomic_DNA"/>
</dbReference>
<organism evidence="2 3">
    <name type="scientific">Puccinia striiformis</name>
    <dbReference type="NCBI Taxonomy" id="27350"/>
    <lineage>
        <taxon>Eukaryota</taxon>
        <taxon>Fungi</taxon>
        <taxon>Dikarya</taxon>
        <taxon>Basidiomycota</taxon>
        <taxon>Pucciniomycotina</taxon>
        <taxon>Pucciniomycetes</taxon>
        <taxon>Pucciniales</taxon>
        <taxon>Pucciniaceae</taxon>
        <taxon>Puccinia</taxon>
    </lineage>
</organism>
<feature type="region of interest" description="Disordered" evidence="1">
    <location>
        <begin position="1"/>
        <end position="27"/>
    </location>
</feature>
<dbReference type="VEuPathDB" id="FungiDB:PSHT_09325"/>
<gene>
    <name evidence="2" type="ORF">PSHT_09325</name>
</gene>
<dbReference type="OrthoDB" id="2505473at2759"/>
<evidence type="ECO:0000313" key="3">
    <source>
        <dbReference type="Proteomes" id="UP000238274"/>
    </source>
</evidence>